<comment type="caution">
    <text evidence="1">The sequence shown here is derived from an EMBL/GenBank/DDBJ whole genome shotgun (WGS) entry which is preliminary data.</text>
</comment>
<dbReference type="RefSeq" id="WP_148730329.1">
    <property type="nucleotide sequence ID" value="NZ_JAXECT010000003.1"/>
</dbReference>
<accession>A0A5D3EDS4</accession>
<proteinExistence type="predicted"/>
<evidence type="ECO:0000313" key="1">
    <source>
        <dbReference type="EMBL" id="TYK34162.1"/>
    </source>
</evidence>
<organism evidence="1 2">
    <name type="scientific">Bacteroides pyogenes</name>
    <dbReference type="NCBI Taxonomy" id="310300"/>
    <lineage>
        <taxon>Bacteria</taxon>
        <taxon>Pseudomonadati</taxon>
        <taxon>Bacteroidota</taxon>
        <taxon>Bacteroidia</taxon>
        <taxon>Bacteroidales</taxon>
        <taxon>Bacteroidaceae</taxon>
        <taxon>Bacteroides</taxon>
    </lineage>
</organism>
<dbReference type="Pfam" id="PF16407">
    <property type="entry name" value="PKD_2"/>
    <property type="match status" value="1"/>
</dbReference>
<reference evidence="1 2" key="1">
    <citation type="submission" date="2019-07" db="EMBL/GenBank/DDBJ databases">
        <title>Draft Genome Sequences of Bacteroides pyogenes Strains Isolated from the Uterus Holstein Dairy Cows with Metritis.</title>
        <authorList>
            <person name="Cunha F."/>
            <person name="Galvao K.N."/>
            <person name="Jeon S.J."/>
            <person name="Jeong K.C."/>
        </authorList>
    </citation>
    <scope>NUCLEOTIDE SEQUENCE [LARGE SCALE GENOMIC DNA]</scope>
    <source>
        <strain evidence="1 2">KG-31</strain>
    </source>
</reference>
<dbReference type="EMBL" id="VKLW01000009">
    <property type="protein sequence ID" value="TYK34162.1"/>
    <property type="molecule type" value="Genomic_DNA"/>
</dbReference>
<dbReference type="Proteomes" id="UP000324383">
    <property type="component" value="Unassembled WGS sequence"/>
</dbReference>
<protein>
    <recommendedName>
        <fullName evidence="3">PKD-like family protein</fullName>
    </recommendedName>
</protein>
<gene>
    <name evidence="1" type="ORF">FNJ60_05355</name>
</gene>
<name>A0A5D3EDS4_9BACE</name>
<evidence type="ECO:0008006" key="3">
    <source>
        <dbReference type="Google" id="ProtNLM"/>
    </source>
</evidence>
<sequence length="545" mass="60198">MRTLIKYISGFIGVMLLQTSCYEDKGNYDYHDVNTVEVTLPETKVRMPKEEALEVVITPQISQTLEKNESNLIFQWRKAKEGVKAGSDNIADYEEISVGKECKVTVEPYQSENIGLMLVVTDKVNGTNWYKKGQITIIKPLNPCWFVLQEQEGKGVLGAIEGSSAGYYVYPDVFKSEANKSFPLEGKPLAVSARKEYGNKQASRLLSFLGFTANPALVLVTSQDAAVLAPITLSVKFQADKILFEPVNQGKPIKIDNYKMSTHGELFVNDGKAYLAYMDGFCVPYSVKSGEEYPSISAYGSSGSYLFFFDPVNHSFLKMSAYSTNNFMGTPRSSSFVRRFGSAWMDRPFALRPVGQNSTVENVFNPDAVDASLEIKDIISGGGDGSYAYAVGTTAHGNELTVFKFSERDEDPLCAAKYTVLLPPGVNAATAKFATSYAYTANMLFMASGNTLYRVDLDRGRVAELYSYETDPSAQISCLKFKDSEEEEELGRCVGLGINTADKAIVVELQLTVAGDVARSENAQCVYEDTAHPFRKIVDITYNYE</sequence>
<keyword evidence="2" id="KW-1185">Reference proteome</keyword>
<dbReference type="AlphaFoldDB" id="A0A5D3EDS4"/>
<dbReference type="InterPro" id="IPR032183">
    <property type="entry name" value="PKD-like"/>
</dbReference>
<evidence type="ECO:0000313" key="2">
    <source>
        <dbReference type="Proteomes" id="UP000324383"/>
    </source>
</evidence>